<accession>A0AAE0J8G6</accession>
<dbReference type="EMBL" id="JAUEPP010000008">
    <property type="protein sequence ID" value="KAK3338475.1"/>
    <property type="molecule type" value="Genomic_DNA"/>
</dbReference>
<sequence>MSIIRGPRKEIDYCPHDTPWQQIADVESLRKQCLRRGLSDDGNMSSLQQRLEEYQQAHRHENEARAATWRVVPDLAWVNASCTWRDYDFQLIQLTDTSDVGSWWLEKQFTLNVRNSGIFTVVISKDLTCNCHTNAFLSVELEYIFAANPYFYYFPNKTPERVPQDDVVPSPACVICFQKISYTPILPCAKCGDSAHRECFDIFNDIRKPSQRLRCVLCEDEKEWACPERESAPPSQNLLHEEDGNNPLHEIKLVAMLYYEEKSRRHT</sequence>
<dbReference type="CDD" id="cd15489">
    <property type="entry name" value="PHD_SF"/>
    <property type="match status" value="1"/>
</dbReference>
<protein>
    <submittedName>
        <fullName evidence="1">Uncharacterized protein</fullName>
    </submittedName>
</protein>
<keyword evidence="2" id="KW-1185">Reference proteome</keyword>
<proteinExistence type="predicted"/>
<dbReference type="GeneID" id="87867321"/>
<name>A0AAE0J8G6_9PEZI</name>
<dbReference type="InterPro" id="IPR013083">
    <property type="entry name" value="Znf_RING/FYVE/PHD"/>
</dbReference>
<dbReference type="SUPFAM" id="SSF57903">
    <property type="entry name" value="FYVE/PHD zinc finger"/>
    <property type="match status" value="1"/>
</dbReference>
<dbReference type="RefSeq" id="XP_062677926.1">
    <property type="nucleotide sequence ID" value="XM_062830167.1"/>
</dbReference>
<dbReference type="InterPro" id="IPR011011">
    <property type="entry name" value="Znf_FYVE_PHD"/>
</dbReference>
<dbReference type="Proteomes" id="UP001278500">
    <property type="component" value="Unassembled WGS sequence"/>
</dbReference>
<evidence type="ECO:0000313" key="1">
    <source>
        <dbReference type="EMBL" id="KAK3338475.1"/>
    </source>
</evidence>
<dbReference type="AlphaFoldDB" id="A0AAE0J8G6"/>
<reference evidence="1" key="2">
    <citation type="submission" date="2023-06" db="EMBL/GenBank/DDBJ databases">
        <authorList>
            <consortium name="Lawrence Berkeley National Laboratory"/>
            <person name="Haridas S."/>
            <person name="Hensen N."/>
            <person name="Bonometti L."/>
            <person name="Westerberg I."/>
            <person name="Brannstrom I.O."/>
            <person name="Guillou S."/>
            <person name="Cros-Aarteil S."/>
            <person name="Calhoun S."/>
            <person name="Kuo A."/>
            <person name="Mondo S."/>
            <person name="Pangilinan J."/>
            <person name="Riley R."/>
            <person name="Labutti K."/>
            <person name="Andreopoulos B."/>
            <person name="Lipzen A."/>
            <person name="Chen C."/>
            <person name="Yanf M."/>
            <person name="Daum C."/>
            <person name="Ng V."/>
            <person name="Clum A."/>
            <person name="Steindorff A."/>
            <person name="Ohm R."/>
            <person name="Martin F."/>
            <person name="Silar P."/>
            <person name="Natvig D."/>
            <person name="Lalanne C."/>
            <person name="Gautier V."/>
            <person name="Ament-Velasquez S.L."/>
            <person name="Kruys A."/>
            <person name="Hutchinson M.I."/>
            <person name="Powell A.J."/>
            <person name="Barry K."/>
            <person name="Miller A.N."/>
            <person name="Grigoriev I.V."/>
            <person name="Debuchy R."/>
            <person name="Gladieux P."/>
            <person name="Thoren M.H."/>
            <person name="Johannesson H."/>
        </authorList>
    </citation>
    <scope>NUCLEOTIDE SEQUENCE</scope>
    <source>
        <strain evidence="1">CBS 560.94</strain>
    </source>
</reference>
<reference evidence="1" key="1">
    <citation type="journal article" date="2023" name="Mol. Phylogenet. Evol.">
        <title>Genome-scale phylogeny and comparative genomics of the fungal order Sordariales.</title>
        <authorList>
            <person name="Hensen N."/>
            <person name="Bonometti L."/>
            <person name="Westerberg I."/>
            <person name="Brannstrom I.O."/>
            <person name="Guillou S."/>
            <person name="Cros-Aarteil S."/>
            <person name="Calhoun S."/>
            <person name="Haridas S."/>
            <person name="Kuo A."/>
            <person name="Mondo S."/>
            <person name="Pangilinan J."/>
            <person name="Riley R."/>
            <person name="LaButti K."/>
            <person name="Andreopoulos B."/>
            <person name="Lipzen A."/>
            <person name="Chen C."/>
            <person name="Yan M."/>
            <person name="Daum C."/>
            <person name="Ng V."/>
            <person name="Clum A."/>
            <person name="Steindorff A."/>
            <person name="Ohm R.A."/>
            <person name="Martin F."/>
            <person name="Silar P."/>
            <person name="Natvig D.O."/>
            <person name="Lalanne C."/>
            <person name="Gautier V."/>
            <person name="Ament-Velasquez S.L."/>
            <person name="Kruys A."/>
            <person name="Hutchinson M.I."/>
            <person name="Powell A.J."/>
            <person name="Barry K."/>
            <person name="Miller A.N."/>
            <person name="Grigoriev I.V."/>
            <person name="Debuchy R."/>
            <person name="Gladieux P."/>
            <person name="Hiltunen Thoren M."/>
            <person name="Johannesson H."/>
        </authorList>
    </citation>
    <scope>NUCLEOTIDE SEQUENCE</scope>
    <source>
        <strain evidence="1">CBS 560.94</strain>
    </source>
</reference>
<organism evidence="1 2">
    <name type="scientific">Neurospora tetraspora</name>
    <dbReference type="NCBI Taxonomy" id="94610"/>
    <lineage>
        <taxon>Eukaryota</taxon>
        <taxon>Fungi</taxon>
        <taxon>Dikarya</taxon>
        <taxon>Ascomycota</taxon>
        <taxon>Pezizomycotina</taxon>
        <taxon>Sordariomycetes</taxon>
        <taxon>Sordariomycetidae</taxon>
        <taxon>Sordariales</taxon>
        <taxon>Sordariaceae</taxon>
        <taxon>Neurospora</taxon>
    </lineage>
</organism>
<comment type="caution">
    <text evidence="1">The sequence shown here is derived from an EMBL/GenBank/DDBJ whole genome shotgun (WGS) entry which is preliminary data.</text>
</comment>
<dbReference type="Gene3D" id="3.30.40.10">
    <property type="entry name" value="Zinc/RING finger domain, C3HC4 (zinc finger)"/>
    <property type="match status" value="1"/>
</dbReference>
<evidence type="ECO:0000313" key="2">
    <source>
        <dbReference type="Proteomes" id="UP001278500"/>
    </source>
</evidence>
<gene>
    <name evidence="1" type="ORF">B0H65DRAFT_561234</name>
</gene>